<feature type="non-terminal residue" evidence="1">
    <location>
        <position position="1"/>
    </location>
</feature>
<dbReference type="EMBL" id="CAUYUJ010008863">
    <property type="protein sequence ID" value="CAK0825168.1"/>
    <property type="molecule type" value="Genomic_DNA"/>
</dbReference>
<proteinExistence type="predicted"/>
<feature type="non-terminal residue" evidence="1">
    <location>
        <position position="113"/>
    </location>
</feature>
<gene>
    <name evidence="1" type="ORF">PCOR1329_LOCUS25360</name>
</gene>
<keyword evidence="2" id="KW-1185">Reference proteome</keyword>
<accession>A0ABN9S0F2</accession>
<sequence>APCAPAAAPSDGGGGGGSLASAIGAAESGAAAEKVAFVTLATGAYLDGALVLCSRLRERLPAQVDVVAFSDGEVRLPPGVLLRPLASLPEVGVPAGAGEPVLPQFDFCWAKLG</sequence>
<comment type="caution">
    <text evidence="1">The sequence shown here is derived from an EMBL/GenBank/DDBJ whole genome shotgun (WGS) entry which is preliminary data.</text>
</comment>
<protein>
    <submittedName>
        <fullName evidence="1">Uncharacterized protein</fullName>
    </submittedName>
</protein>
<evidence type="ECO:0000313" key="1">
    <source>
        <dbReference type="EMBL" id="CAK0825168.1"/>
    </source>
</evidence>
<reference evidence="1" key="1">
    <citation type="submission" date="2023-10" db="EMBL/GenBank/DDBJ databases">
        <authorList>
            <person name="Chen Y."/>
            <person name="Shah S."/>
            <person name="Dougan E. K."/>
            <person name="Thang M."/>
            <person name="Chan C."/>
        </authorList>
    </citation>
    <scope>NUCLEOTIDE SEQUENCE [LARGE SCALE GENOMIC DNA]</scope>
</reference>
<name>A0ABN9S0F2_9DINO</name>
<dbReference type="Proteomes" id="UP001189429">
    <property type="component" value="Unassembled WGS sequence"/>
</dbReference>
<organism evidence="1 2">
    <name type="scientific">Prorocentrum cordatum</name>
    <dbReference type="NCBI Taxonomy" id="2364126"/>
    <lineage>
        <taxon>Eukaryota</taxon>
        <taxon>Sar</taxon>
        <taxon>Alveolata</taxon>
        <taxon>Dinophyceae</taxon>
        <taxon>Prorocentrales</taxon>
        <taxon>Prorocentraceae</taxon>
        <taxon>Prorocentrum</taxon>
    </lineage>
</organism>
<evidence type="ECO:0000313" key="2">
    <source>
        <dbReference type="Proteomes" id="UP001189429"/>
    </source>
</evidence>